<keyword evidence="1" id="KW-0805">Transcription regulation</keyword>
<dbReference type="GO" id="GO:0003700">
    <property type="term" value="F:DNA-binding transcription factor activity"/>
    <property type="evidence" value="ECO:0007669"/>
    <property type="project" value="TreeGrafter"/>
</dbReference>
<accession>A0A2N7VP90</accession>
<dbReference type="PANTHER" id="PTHR30136">
    <property type="entry name" value="HELIX-TURN-HELIX TRANSCRIPTIONAL REGULATOR, ICLR FAMILY"/>
    <property type="match status" value="1"/>
</dbReference>
<reference evidence="6 7" key="1">
    <citation type="submission" date="2018-01" db="EMBL/GenBank/DDBJ databases">
        <title>Whole genome analyses suggest that Burkholderia sensu lato contains two further novel genera in the rhizoxinica-symbiotica group Mycetohabitans gen. nov., and Trinickia gen. nov.: implications for the evolution of diazotrophy and nodulation in the Burkholderiaceae.</title>
        <authorList>
            <person name="Estrada-de los Santos P."/>
            <person name="Palmer M."/>
            <person name="Chavez-Ramirez B."/>
            <person name="Beukes C."/>
            <person name="Steenkamp E.T."/>
            <person name="Hirsch A.M."/>
            <person name="Manyaka P."/>
            <person name="Maluk M."/>
            <person name="Lafos M."/>
            <person name="Crook M."/>
            <person name="Gross E."/>
            <person name="Simon M.F."/>
            <person name="Bueno dos Reis Junior F."/>
            <person name="Poole P.S."/>
            <person name="Venter S.N."/>
            <person name="James E.K."/>
        </authorList>
    </citation>
    <scope>NUCLEOTIDE SEQUENCE [LARGE SCALE GENOMIC DNA]</scope>
    <source>
        <strain evidence="6 7">GP25-8</strain>
    </source>
</reference>
<dbReference type="GO" id="GO:0003677">
    <property type="term" value="F:DNA binding"/>
    <property type="evidence" value="ECO:0007669"/>
    <property type="project" value="UniProtKB-KW"/>
</dbReference>
<dbReference type="EMBL" id="PNYB01000023">
    <property type="protein sequence ID" value="PMS18980.1"/>
    <property type="molecule type" value="Genomic_DNA"/>
</dbReference>
<feature type="domain" description="HTH iclR-type" evidence="4">
    <location>
        <begin position="6"/>
        <end position="66"/>
    </location>
</feature>
<dbReference type="Gene3D" id="1.10.10.10">
    <property type="entry name" value="Winged helix-like DNA-binding domain superfamily/Winged helix DNA-binding domain"/>
    <property type="match status" value="1"/>
</dbReference>
<keyword evidence="3" id="KW-0804">Transcription</keyword>
<name>A0A2N7VP90_9BURK</name>
<keyword evidence="7" id="KW-1185">Reference proteome</keyword>
<dbReference type="InterPro" id="IPR005471">
    <property type="entry name" value="Tscrpt_reg_IclR_N"/>
</dbReference>
<dbReference type="Pfam" id="PF01614">
    <property type="entry name" value="IclR_C"/>
    <property type="match status" value="1"/>
</dbReference>
<dbReference type="SMART" id="SM00346">
    <property type="entry name" value="HTH_ICLR"/>
    <property type="match status" value="1"/>
</dbReference>
<evidence type="ECO:0000256" key="3">
    <source>
        <dbReference type="ARBA" id="ARBA00023163"/>
    </source>
</evidence>
<dbReference type="SUPFAM" id="SSF46785">
    <property type="entry name" value="Winged helix' DNA-binding domain"/>
    <property type="match status" value="1"/>
</dbReference>
<dbReference type="Pfam" id="PF09339">
    <property type="entry name" value="HTH_IclR"/>
    <property type="match status" value="1"/>
</dbReference>
<organism evidence="6 7">
    <name type="scientific">Trinickia soli</name>
    <dbReference type="NCBI Taxonomy" id="380675"/>
    <lineage>
        <taxon>Bacteria</taxon>
        <taxon>Pseudomonadati</taxon>
        <taxon>Pseudomonadota</taxon>
        <taxon>Betaproteobacteria</taxon>
        <taxon>Burkholderiales</taxon>
        <taxon>Burkholderiaceae</taxon>
        <taxon>Trinickia</taxon>
    </lineage>
</organism>
<evidence type="ECO:0000256" key="1">
    <source>
        <dbReference type="ARBA" id="ARBA00023015"/>
    </source>
</evidence>
<dbReference type="PANTHER" id="PTHR30136:SF24">
    <property type="entry name" value="HTH-TYPE TRANSCRIPTIONAL REPRESSOR ALLR"/>
    <property type="match status" value="1"/>
</dbReference>
<protein>
    <submittedName>
        <fullName evidence="6">IclR family transcriptional regulator</fullName>
    </submittedName>
</protein>
<sequence length="248" mass="26547">MQDAPGTGAERILLVLASLAHHGKAMTVRELVGKTGLAQSTLYRQIALLKRWGFVSEDGGRYAPGPVSLQLALSFDLGSHLIEASRAAMQQLAHASGESVGLVVAVKEQVICLEMIESLHSLRCSFEKGRAVPLKAGASAKSLLAFMNERRASDILDTMFADDAQGRAELEKQLATIRSEGYVVSDSEVDPGVWGVSAPIFARVARSSPGVASITLMAPVTRVPGREAALIDATRRTARDISRRLQND</sequence>
<comment type="caution">
    <text evidence="6">The sequence shown here is derived from an EMBL/GenBank/DDBJ whole genome shotgun (WGS) entry which is preliminary data.</text>
</comment>
<dbReference type="SUPFAM" id="SSF55781">
    <property type="entry name" value="GAF domain-like"/>
    <property type="match status" value="1"/>
</dbReference>
<dbReference type="PROSITE" id="PS51077">
    <property type="entry name" value="HTH_ICLR"/>
    <property type="match status" value="1"/>
</dbReference>
<keyword evidence="2" id="KW-0238">DNA-binding</keyword>
<dbReference type="InterPro" id="IPR050707">
    <property type="entry name" value="HTH_MetabolicPath_Reg"/>
</dbReference>
<evidence type="ECO:0000313" key="7">
    <source>
        <dbReference type="Proteomes" id="UP000235347"/>
    </source>
</evidence>
<proteinExistence type="predicted"/>
<dbReference type="PROSITE" id="PS51078">
    <property type="entry name" value="ICLR_ED"/>
    <property type="match status" value="1"/>
</dbReference>
<dbReference type="GO" id="GO:0045892">
    <property type="term" value="P:negative regulation of DNA-templated transcription"/>
    <property type="evidence" value="ECO:0007669"/>
    <property type="project" value="TreeGrafter"/>
</dbReference>
<dbReference type="Gene3D" id="3.30.450.40">
    <property type="match status" value="1"/>
</dbReference>
<dbReference type="RefSeq" id="WP_102612015.1">
    <property type="nucleotide sequence ID" value="NZ_CADIKD010000019.1"/>
</dbReference>
<feature type="domain" description="IclR-ED" evidence="5">
    <location>
        <begin position="67"/>
        <end position="248"/>
    </location>
</feature>
<evidence type="ECO:0000313" key="6">
    <source>
        <dbReference type="EMBL" id="PMS18980.1"/>
    </source>
</evidence>
<dbReference type="Proteomes" id="UP000235347">
    <property type="component" value="Unassembled WGS sequence"/>
</dbReference>
<evidence type="ECO:0000259" key="5">
    <source>
        <dbReference type="PROSITE" id="PS51078"/>
    </source>
</evidence>
<dbReference type="AlphaFoldDB" id="A0A2N7VP90"/>
<dbReference type="InterPro" id="IPR036390">
    <property type="entry name" value="WH_DNA-bd_sf"/>
</dbReference>
<dbReference type="InterPro" id="IPR014757">
    <property type="entry name" value="Tscrpt_reg_IclR_C"/>
</dbReference>
<evidence type="ECO:0000259" key="4">
    <source>
        <dbReference type="PROSITE" id="PS51077"/>
    </source>
</evidence>
<dbReference type="InterPro" id="IPR029016">
    <property type="entry name" value="GAF-like_dom_sf"/>
</dbReference>
<evidence type="ECO:0000256" key="2">
    <source>
        <dbReference type="ARBA" id="ARBA00023125"/>
    </source>
</evidence>
<dbReference type="InterPro" id="IPR036388">
    <property type="entry name" value="WH-like_DNA-bd_sf"/>
</dbReference>
<gene>
    <name evidence="6" type="ORF">C0Z19_22355</name>
</gene>